<dbReference type="Pfam" id="PF00294">
    <property type="entry name" value="PfkB"/>
    <property type="match status" value="1"/>
</dbReference>
<dbReference type="GO" id="GO:0005524">
    <property type="term" value="F:ATP binding"/>
    <property type="evidence" value="ECO:0007669"/>
    <property type="project" value="UniProtKB-KW"/>
</dbReference>
<dbReference type="PANTHER" id="PTHR43085:SF1">
    <property type="entry name" value="PSEUDOURIDINE KINASE-RELATED"/>
    <property type="match status" value="1"/>
</dbReference>
<gene>
    <name evidence="7" type="ORF">BN977_04971</name>
</gene>
<dbReference type="AlphaFoldDB" id="W9B5Z1"/>
<evidence type="ECO:0000313" key="8">
    <source>
        <dbReference type="Proteomes" id="UP000028870"/>
    </source>
</evidence>
<keyword evidence="2" id="KW-0808">Transferase</keyword>
<evidence type="ECO:0000256" key="2">
    <source>
        <dbReference type="ARBA" id="ARBA00022679"/>
    </source>
</evidence>
<dbReference type="SUPFAM" id="SSF53613">
    <property type="entry name" value="Ribokinase-like"/>
    <property type="match status" value="1"/>
</dbReference>
<name>W9B5Z1_MYCCO</name>
<dbReference type="CDD" id="cd01166">
    <property type="entry name" value="KdgK"/>
    <property type="match status" value="1"/>
</dbReference>
<dbReference type="RefSeq" id="WP_036404316.1">
    <property type="nucleotide sequence ID" value="NZ_CCBB010000003.1"/>
</dbReference>
<feature type="domain" description="Carbohydrate kinase PfkB" evidence="6">
    <location>
        <begin position="4"/>
        <end position="299"/>
    </location>
</feature>
<evidence type="ECO:0000256" key="4">
    <source>
        <dbReference type="ARBA" id="ARBA00022777"/>
    </source>
</evidence>
<reference evidence="7" key="1">
    <citation type="submission" date="2014-03" db="EMBL/GenBank/DDBJ databases">
        <title>Draft Genome Sequence of Mycobacterium cosmeticum DSM 44829.</title>
        <authorList>
            <person name="Croce O."/>
            <person name="Robert C."/>
            <person name="Raoult D."/>
            <person name="Drancourt M."/>
        </authorList>
    </citation>
    <scope>NUCLEOTIDE SEQUENCE [LARGE SCALE GENOMIC DNA]</scope>
    <source>
        <strain evidence="7">DSM 44829</strain>
    </source>
</reference>
<dbReference type="PANTHER" id="PTHR43085">
    <property type="entry name" value="HEXOKINASE FAMILY MEMBER"/>
    <property type="match status" value="1"/>
</dbReference>
<comment type="similarity">
    <text evidence="1">Belongs to the carbohydrate kinase PfkB family.</text>
</comment>
<dbReference type="Proteomes" id="UP000028870">
    <property type="component" value="Unassembled WGS sequence"/>
</dbReference>
<sequence>MTPRVATLGETMALMRTREIGSLRHVSDLILGIGGAETNVAIGLQRLGIDSRWLGRVGDDPLGERVAREVRAEGVDVHGVVDPDAPTGLMIKERPTTRSTAVLYYRGGSAGSRLRPEDLPPGWIEQVSVLHVSGITALLSDSARECMQSALDRARGAGVPVSFDINYRSALAPADVAGPLLRKFAEQADIVFGGPEELQLLFPDSDPAEAAARLVRSGRSEVVRKQGADGATAHLPGEQIYSAGFPVDVVDTVGAGDAFVAGYLSGWLHGLSVAQRLRRANACGAILCMTPGDWESSPTLADVERFCLGGDPVLR</sequence>
<keyword evidence="3" id="KW-0547">Nucleotide-binding</keyword>
<dbReference type="Gene3D" id="3.40.1190.20">
    <property type="match status" value="1"/>
</dbReference>
<dbReference type="InterPro" id="IPR011611">
    <property type="entry name" value="PfkB_dom"/>
</dbReference>
<evidence type="ECO:0000259" key="6">
    <source>
        <dbReference type="Pfam" id="PF00294"/>
    </source>
</evidence>
<dbReference type="InterPro" id="IPR050306">
    <property type="entry name" value="PfkB_Carbo_kinase"/>
</dbReference>
<keyword evidence="4 7" id="KW-0418">Kinase</keyword>
<dbReference type="InterPro" id="IPR002173">
    <property type="entry name" value="Carboh/pur_kinase_PfkB_CS"/>
</dbReference>
<evidence type="ECO:0000256" key="3">
    <source>
        <dbReference type="ARBA" id="ARBA00022741"/>
    </source>
</evidence>
<keyword evidence="8" id="KW-1185">Reference proteome</keyword>
<evidence type="ECO:0000313" key="7">
    <source>
        <dbReference type="EMBL" id="CDO10141.1"/>
    </source>
</evidence>
<proteinExistence type="inferred from homology"/>
<keyword evidence="5" id="KW-0067">ATP-binding</keyword>
<dbReference type="InterPro" id="IPR029056">
    <property type="entry name" value="Ribokinase-like"/>
</dbReference>
<dbReference type="GO" id="GO:0016301">
    <property type="term" value="F:kinase activity"/>
    <property type="evidence" value="ECO:0007669"/>
    <property type="project" value="UniProtKB-KW"/>
</dbReference>
<reference evidence="7" key="2">
    <citation type="submission" date="2014-03" db="EMBL/GenBank/DDBJ databases">
        <authorList>
            <person name="Urmite Genomes"/>
        </authorList>
    </citation>
    <scope>NUCLEOTIDE SEQUENCE</scope>
    <source>
        <strain evidence="7">DSM 44829</strain>
    </source>
</reference>
<evidence type="ECO:0000256" key="5">
    <source>
        <dbReference type="ARBA" id="ARBA00022840"/>
    </source>
</evidence>
<dbReference type="STRING" id="258533.BN977_04971"/>
<dbReference type="EMBL" id="CCBB010000003">
    <property type="protein sequence ID" value="CDO10141.1"/>
    <property type="molecule type" value="Genomic_DNA"/>
</dbReference>
<evidence type="ECO:0000256" key="1">
    <source>
        <dbReference type="ARBA" id="ARBA00010688"/>
    </source>
</evidence>
<dbReference type="eggNOG" id="COG0524">
    <property type="taxonomic scope" value="Bacteria"/>
</dbReference>
<protein>
    <submittedName>
        <fullName evidence="7">PfkB-family protein carbohydrate kinase</fullName>
    </submittedName>
</protein>
<organism evidence="7 8">
    <name type="scientific">Mycolicibacterium cosmeticum</name>
    <dbReference type="NCBI Taxonomy" id="258533"/>
    <lineage>
        <taxon>Bacteria</taxon>
        <taxon>Bacillati</taxon>
        <taxon>Actinomycetota</taxon>
        <taxon>Actinomycetes</taxon>
        <taxon>Mycobacteriales</taxon>
        <taxon>Mycobacteriaceae</taxon>
        <taxon>Mycolicibacterium</taxon>
    </lineage>
</organism>
<accession>W9B5Z1</accession>
<comment type="caution">
    <text evidence="7">The sequence shown here is derived from an EMBL/GenBank/DDBJ whole genome shotgun (WGS) entry which is preliminary data.</text>
</comment>
<dbReference type="PROSITE" id="PS00584">
    <property type="entry name" value="PFKB_KINASES_2"/>
    <property type="match status" value="1"/>
</dbReference>